<proteinExistence type="predicted"/>
<accession>A0AAW9K6D7</accession>
<dbReference type="SUPFAM" id="SSF55486">
    <property type="entry name" value="Metalloproteases ('zincins'), catalytic domain"/>
    <property type="match status" value="1"/>
</dbReference>
<name>A0AAW9K6D7_CLOPF</name>
<dbReference type="InterPro" id="IPR042088">
    <property type="entry name" value="OligoPept_F_C"/>
</dbReference>
<protein>
    <submittedName>
        <fullName evidence="1">Oligoendopeptidase</fullName>
    </submittedName>
</protein>
<comment type="caution">
    <text evidence="1">The sequence shown here is derived from an EMBL/GenBank/DDBJ whole genome shotgun (WGS) entry which is preliminary data.</text>
</comment>
<dbReference type="Proteomes" id="UP001288944">
    <property type="component" value="Unassembled WGS sequence"/>
</dbReference>
<gene>
    <name evidence="1" type="ORF">GNF83_19005</name>
</gene>
<feature type="non-terminal residue" evidence="1">
    <location>
        <position position="1"/>
    </location>
</feature>
<dbReference type="AlphaFoldDB" id="A0AAW9K6D7"/>
<sequence>TGLYARALQEGEAFAEKYDALLRDTGSMTVEDLAQKHLGVDLTKPDFWQSAIDVTLQDVQQFLEMTK</sequence>
<evidence type="ECO:0000313" key="1">
    <source>
        <dbReference type="EMBL" id="MDZ7543224.1"/>
    </source>
</evidence>
<organism evidence="1 2">
    <name type="scientific">Clostridium perfringens</name>
    <dbReference type="NCBI Taxonomy" id="1502"/>
    <lineage>
        <taxon>Bacteria</taxon>
        <taxon>Bacillati</taxon>
        <taxon>Bacillota</taxon>
        <taxon>Clostridia</taxon>
        <taxon>Eubacteriales</taxon>
        <taxon>Clostridiaceae</taxon>
        <taxon>Clostridium</taxon>
    </lineage>
</organism>
<evidence type="ECO:0000313" key="2">
    <source>
        <dbReference type="Proteomes" id="UP001288944"/>
    </source>
</evidence>
<reference evidence="1" key="1">
    <citation type="submission" date="2019-11" db="EMBL/GenBank/DDBJ databases">
        <title>Characterization of Clostridium perfringens isolates from swine manure treated agricultural soils.</title>
        <authorList>
            <person name="Wushke S.T."/>
        </authorList>
    </citation>
    <scope>NUCLEOTIDE SEQUENCE</scope>
    <source>
        <strain evidence="1">X62</strain>
    </source>
</reference>
<dbReference type="EMBL" id="WNUR01000956">
    <property type="protein sequence ID" value="MDZ7543224.1"/>
    <property type="molecule type" value="Genomic_DNA"/>
</dbReference>
<dbReference type="Gene3D" id="1.10.1370.20">
    <property type="entry name" value="Oligoendopeptidase f, C-terminal domain"/>
    <property type="match status" value="1"/>
</dbReference>